<proteinExistence type="predicted"/>
<comment type="caution">
    <text evidence="1">The sequence shown here is derived from an EMBL/GenBank/DDBJ whole genome shotgun (WGS) entry which is preliminary data.</text>
</comment>
<name>A0AA88RCF6_9ASTE</name>
<sequence length="153" mass="17807">MKSIQVPFASAEKLEQQFLEQKIGEALLFEFEDVTKFEKEWEALLKNYKAGLDDNLLSSLSQGSNRAQFNSKKVMGEFNVLGSNHIQSDDKRVFEDFNVLGSNHIRSDDKRVFEDFNVLSRFAKTINNQREDKKLQQNQYKIFPQNRAQHSAK</sequence>
<reference evidence="1" key="1">
    <citation type="submission" date="2022-12" db="EMBL/GenBank/DDBJ databases">
        <title>Draft genome assemblies for two species of Escallonia (Escalloniales).</title>
        <authorList>
            <person name="Chanderbali A."/>
            <person name="Dervinis C."/>
            <person name="Anghel I."/>
            <person name="Soltis D."/>
            <person name="Soltis P."/>
            <person name="Zapata F."/>
        </authorList>
    </citation>
    <scope>NUCLEOTIDE SEQUENCE</scope>
    <source>
        <strain evidence="1">UCBG92.1500</strain>
        <tissue evidence="1">Leaf</tissue>
    </source>
</reference>
<organism evidence="1 2">
    <name type="scientific">Escallonia rubra</name>
    <dbReference type="NCBI Taxonomy" id="112253"/>
    <lineage>
        <taxon>Eukaryota</taxon>
        <taxon>Viridiplantae</taxon>
        <taxon>Streptophyta</taxon>
        <taxon>Embryophyta</taxon>
        <taxon>Tracheophyta</taxon>
        <taxon>Spermatophyta</taxon>
        <taxon>Magnoliopsida</taxon>
        <taxon>eudicotyledons</taxon>
        <taxon>Gunneridae</taxon>
        <taxon>Pentapetalae</taxon>
        <taxon>asterids</taxon>
        <taxon>campanulids</taxon>
        <taxon>Escalloniales</taxon>
        <taxon>Escalloniaceae</taxon>
        <taxon>Escallonia</taxon>
    </lineage>
</organism>
<dbReference type="AlphaFoldDB" id="A0AA88RCF6"/>
<keyword evidence="2" id="KW-1185">Reference proteome</keyword>
<accession>A0AA88RCF6</accession>
<gene>
    <name evidence="1" type="ORF">RJ640_029722</name>
</gene>
<evidence type="ECO:0000313" key="1">
    <source>
        <dbReference type="EMBL" id="KAK2979430.1"/>
    </source>
</evidence>
<evidence type="ECO:0000313" key="2">
    <source>
        <dbReference type="Proteomes" id="UP001187471"/>
    </source>
</evidence>
<dbReference type="Proteomes" id="UP001187471">
    <property type="component" value="Unassembled WGS sequence"/>
</dbReference>
<dbReference type="EMBL" id="JAVXUO010001755">
    <property type="protein sequence ID" value="KAK2979430.1"/>
    <property type="molecule type" value="Genomic_DNA"/>
</dbReference>
<protein>
    <submittedName>
        <fullName evidence="1">Uncharacterized protein</fullName>
    </submittedName>
</protein>